<sequence>MEFHEPGFYNIDCRSSRDRIASERDDFRSHYRYFGKYLNKYNGSYIPPGWREWGGLIMNSRYYNYSINLNGKKIKHGADYHKVTLSLNLQMLPRSYGHGFTPGRGHVTSCAARDVLGVLGNAPAPPGYLYTLIFTSSGCARTLYFARTQTSFVWNALNWVNHPSSTHTSGFRAPTFPSPESGRLNIEEVNPNLSGGKVESHLGKAEPISPERDSNLDLPVLGSLSQHKTSALANHATEDYYPDLIANDSVAFLRQSKQYFARKPVMLVLSFPAPHGPEDSAPQYSHLFFNVTTHQEIVQVDVVSVARSLPGRQWKNTRDHAVIQFGRVSDARYYINRSEHVSDVRYYINRSDMCRMLAITSTDRTCRMLAITSTDRTCRMLAITSTDPNMCRMFAITSTDPNMCRMFAITPSYRSDTLAQSLQLNFH</sequence>
<feature type="compositionally biased region" description="Basic and acidic residues" evidence="2">
    <location>
        <begin position="198"/>
        <end position="211"/>
    </location>
</feature>
<evidence type="ECO:0000256" key="2">
    <source>
        <dbReference type="SAM" id="MobiDB-lite"/>
    </source>
</evidence>
<protein>
    <submittedName>
        <fullName evidence="3">(California timema) hypothetical protein</fullName>
    </submittedName>
</protein>
<dbReference type="PANTHER" id="PTHR43108">
    <property type="entry name" value="N-ACETYLGLUCOSAMINE-6-SULFATASE FAMILY MEMBER"/>
    <property type="match status" value="1"/>
</dbReference>
<name>A0A7R9IV58_TIMCA</name>
<evidence type="ECO:0000256" key="1">
    <source>
        <dbReference type="ARBA" id="ARBA00008779"/>
    </source>
</evidence>
<organism evidence="3">
    <name type="scientific">Timema californicum</name>
    <name type="common">California timema</name>
    <name type="synonym">Walking stick</name>
    <dbReference type="NCBI Taxonomy" id="61474"/>
    <lineage>
        <taxon>Eukaryota</taxon>
        <taxon>Metazoa</taxon>
        <taxon>Ecdysozoa</taxon>
        <taxon>Arthropoda</taxon>
        <taxon>Hexapoda</taxon>
        <taxon>Insecta</taxon>
        <taxon>Pterygota</taxon>
        <taxon>Neoptera</taxon>
        <taxon>Polyneoptera</taxon>
        <taxon>Phasmatodea</taxon>
        <taxon>Timematodea</taxon>
        <taxon>Timematoidea</taxon>
        <taxon>Timematidae</taxon>
        <taxon>Timema</taxon>
    </lineage>
</organism>
<dbReference type="GO" id="GO:0005539">
    <property type="term" value="F:glycosaminoglycan binding"/>
    <property type="evidence" value="ECO:0007669"/>
    <property type="project" value="TreeGrafter"/>
</dbReference>
<dbReference type="Gene3D" id="3.40.720.10">
    <property type="entry name" value="Alkaline Phosphatase, subunit A"/>
    <property type="match status" value="1"/>
</dbReference>
<dbReference type="EMBL" id="OE179086">
    <property type="protein sequence ID" value="CAD7567410.1"/>
    <property type="molecule type" value="Genomic_DNA"/>
</dbReference>
<dbReference type="InterPro" id="IPR017850">
    <property type="entry name" value="Alkaline_phosphatase_core_sf"/>
</dbReference>
<dbReference type="AlphaFoldDB" id="A0A7R9IV58"/>
<accession>A0A7R9IV58</accession>
<comment type="similarity">
    <text evidence="1">Belongs to the sulfatase family.</text>
</comment>
<reference evidence="3" key="1">
    <citation type="submission" date="2020-11" db="EMBL/GenBank/DDBJ databases">
        <authorList>
            <person name="Tran Van P."/>
        </authorList>
    </citation>
    <scope>NUCLEOTIDE SEQUENCE</scope>
</reference>
<proteinExistence type="inferred from homology"/>
<dbReference type="PANTHER" id="PTHR43108:SF16">
    <property type="entry name" value="EXTRACELLULAR SULFATASE SULF-1 HOMOLOG"/>
    <property type="match status" value="1"/>
</dbReference>
<evidence type="ECO:0000313" key="3">
    <source>
        <dbReference type="EMBL" id="CAD7567410.1"/>
    </source>
</evidence>
<dbReference type="GO" id="GO:0008449">
    <property type="term" value="F:N-acetylglucosamine-6-sulfatase activity"/>
    <property type="evidence" value="ECO:0007669"/>
    <property type="project" value="TreeGrafter"/>
</dbReference>
<dbReference type="SUPFAM" id="SSF53649">
    <property type="entry name" value="Alkaline phosphatase-like"/>
    <property type="match status" value="1"/>
</dbReference>
<feature type="region of interest" description="Disordered" evidence="2">
    <location>
        <begin position="192"/>
        <end position="211"/>
    </location>
</feature>
<gene>
    <name evidence="3" type="ORF">TCMB3V08_LOCUS212</name>
</gene>